<keyword evidence="1" id="KW-0614">Plasmid</keyword>
<organism evidence="1 2">
    <name type="scientific">Azospirillum brasilense</name>
    <dbReference type="NCBI Taxonomy" id="192"/>
    <lineage>
        <taxon>Bacteria</taxon>
        <taxon>Pseudomonadati</taxon>
        <taxon>Pseudomonadota</taxon>
        <taxon>Alphaproteobacteria</taxon>
        <taxon>Rhodospirillales</taxon>
        <taxon>Azospirillaceae</taxon>
        <taxon>Azospirillum</taxon>
    </lineage>
</organism>
<dbReference type="AlphaFoldDB" id="A0A4D8Q5I9"/>
<name>A0A4D8Q5I9_AZOBR</name>
<accession>A0A4D8Q5I9</accession>
<sequence length="73" mass="7297">MHPAPLFGSEAVEAHRAALTTGSVDLGMAPESVSGLAKAIARAIAGTLPIPSFPDRLIPLVLRLLPGDGGGAV</sequence>
<gene>
    <name evidence="1" type="ORF">D3867_28635</name>
</gene>
<proteinExistence type="predicted"/>
<dbReference type="EMBL" id="CP032332">
    <property type="protein sequence ID" value="QCO05847.1"/>
    <property type="molecule type" value="Genomic_DNA"/>
</dbReference>
<evidence type="ECO:0000313" key="2">
    <source>
        <dbReference type="Proteomes" id="UP000298596"/>
    </source>
</evidence>
<dbReference type="Proteomes" id="UP000298596">
    <property type="component" value="Plasmid p2"/>
</dbReference>
<reference evidence="1 2" key="1">
    <citation type="submission" date="2018-09" db="EMBL/GenBank/DDBJ databases">
        <title>Whole genome based analysis of evolution and adaptive divergence in Indian and Brazilian strains of Azospirillum brasilense.</title>
        <authorList>
            <person name="Singh C."/>
            <person name="Tripathi A.K."/>
        </authorList>
    </citation>
    <scope>NUCLEOTIDE SEQUENCE [LARGE SCALE GENOMIC DNA]</scope>
    <source>
        <strain evidence="1 2">MTCC4036</strain>
        <plasmid evidence="1 2">p2</plasmid>
    </source>
</reference>
<protein>
    <submittedName>
        <fullName evidence="1">Uncharacterized protein</fullName>
    </submittedName>
</protein>
<geneLocation type="plasmid" evidence="1">
    <name>p2</name>
</geneLocation>
<evidence type="ECO:0000313" key="1">
    <source>
        <dbReference type="EMBL" id="QCO05847.1"/>
    </source>
</evidence>